<feature type="transmembrane region" description="Helical" evidence="1">
    <location>
        <begin position="324"/>
        <end position="347"/>
    </location>
</feature>
<dbReference type="GO" id="GO:0016746">
    <property type="term" value="F:acyltransferase activity"/>
    <property type="evidence" value="ECO:0007669"/>
    <property type="project" value="UniProtKB-KW"/>
</dbReference>
<comment type="caution">
    <text evidence="3">The sequence shown here is derived from an EMBL/GenBank/DDBJ whole genome shotgun (WGS) entry which is preliminary data.</text>
</comment>
<feature type="transmembrane region" description="Helical" evidence="1">
    <location>
        <begin position="161"/>
        <end position="182"/>
    </location>
</feature>
<keyword evidence="3" id="KW-0012">Acyltransferase</keyword>
<feature type="transmembrane region" description="Helical" evidence="1">
    <location>
        <begin position="250"/>
        <end position="268"/>
    </location>
</feature>
<evidence type="ECO:0000256" key="1">
    <source>
        <dbReference type="SAM" id="Phobius"/>
    </source>
</evidence>
<evidence type="ECO:0000313" key="3">
    <source>
        <dbReference type="EMBL" id="MEE2049752.1"/>
    </source>
</evidence>
<keyword evidence="3" id="KW-0808">Transferase</keyword>
<organism evidence="3 4">
    <name type="scientific">Nocardiopsis tropica</name>
    <dbReference type="NCBI Taxonomy" id="109330"/>
    <lineage>
        <taxon>Bacteria</taxon>
        <taxon>Bacillati</taxon>
        <taxon>Actinomycetota</taxon>
        <taxon>Actinomycetes</taxon>
        <taxon>Streptosporangiales</taxon>
        <taxon>Nocardiopsidaceae</taxon>
        <taxon>Nocardiopsis</taxon>
    </lineage>
</organism>
<feature type="transmembrane region" description="Helical" evidence="1">
    <location>
        <begin position="359"/>
        <end position="381"/>
    </location>
</feature>
<gene>
    <name evidence="3" type="ORF">Q8A49_04515</name>
</gene>
<dbReference type="Pfam" id="PF01757">
    <property type="entry name" value="Acyl_transf_3"/>
    <property type="match status" value="1"/>
</dbReference>
<dbReference type="EMBL" id="JAUUCC010000007">
    <property type="protein sequence ID" value="MEE2049752.1"/>
    <property type="molecule type" value="Genomic_DNA"/>
</dbReference>
<feature type="transmembrane region" description="Helical" evidence="1">
    <location>
        <begin position="105"/>
        <end position="122"/>
    </location>
</feature>
<keyword evidence="1" id="KW-1133">Transmembrane helix</keyword>
<dbReference type="InterPro" id="IPR050879">
    <property type="entry name" value="Acyltransferase_3"/>
</dbReference>
<reference evidence="3 4" key="1">
    <citation type="submission" date="2023-07" db="EMBL/GenBank/DDBJ databases">
        <authorList>
            <person name="Girao M."/>
            <person name="Carvalho M.F."/>
        </authorList>
    </citation>
    <scope>NUCLEOTIDE SEQUENCE [LARGE SCALE GENOMIC DNA]</scope>
    <source>
        <strain evidence="3 4">66/93</strain>
    </source>
</reference>
<dbReference type="InterPro" id="IPR002656">
    <property type="entry name" value="Acyl_transf_3_dom"/>
</dbReference>
<feature type="transmembrane region" description="Helical" evidence="1">
    <location>
        <begin position="280"/>
        <end position="303"/>
    </location>
</feature>
<protein>
    <submittedName>
        <fullName evidence="3">Acyltransferase</fullName>
        <ecNumber evidence="3">2.3.-.-</ecNumber>
    </submittedName>
</protein>
<feature type="transmembrane region" description="Helical" evidence="1">
    <location>
        <begin position="189"/>
        <end position="209"/>
    </location>
</feature>
<dbReference type="PANTHER" id="PTHR23028">
    <property type="entry name" value="ACETYLTRANSFERASE"/>
    <property type="match status" value="1"/>
</dbReference>
<proteinExistence type="predicted"/>
<dbReference type="PANTHER" id="PTHR23028:SF53">
    <property type="entry name" value="ACYL_TRANSF_3 DOMAIN-CONTAINING PROTEIN"/>
    <property type="match status" value="1"/>
</dbReference>
<evidence type="ECO:0000313" key="4">
    <source>
        <dbReference type="Proteomes" id="UP001348641"/>
    </source>
</evidence>
<evidence type="ECO:0000259" key="2">
    <source>
        <dbReference type="Pfam" id="PF01757"/>
    </source>
</evidence>
<name>A0ABU7KM43_9ACTN</name>
<dbReference type="EC" id="2.3.-.-" evidence="3"/>
<keyword evidence="1" id="KW-0472">Membrane</keyword>
<feature type="transmembrane region" description="Helical" evidence="1">
    <location>
        <begin position="221"/>
        <end position="238"/>
    </location>
</feature>
<accession>A0ABU7KM43</accession>
<feature type="domain" description="Acyltransferase 3" evidence="2">
    <location>
        <begin position="19"/>
        <end position="373"/>
    </location>
</feature>
<keyword evidence="1" id="KW-0812">Transmembrane</keyword>
<dbReference type="RefSeq" id="WP_330157014.1">
    <property type="nucleotide sequence ID" value="NZ_BAAAJA010000006.1"/>
</dbReference>
<dbReference type="Proteomes" id="UP001348641">
    <property type="component" value="Unassembled WGS sequence"/>
</dbReference>
<sequence>MTANTEHVNWSSPLRNRSAELDGLRGLAVLAMLLQHVQAIPPLMDGRSPTGLIDTAFLQGVNSMWVLLDAFFVLSGFLTACALLGRGATRSETAKFWVRRLFRLVPLYYLFLVLYLYVFTFADTPQSDWEQNFEAQGWFWTFLSNNYMAATDTFAGPLSSYWFVAVDMQATVVLTVLILLLPRKWLIRAALVGITLVILSRVVLLAAGLPELSVYRFTTSRLDGFFVGLIIGVLAGRADAARFLPAARRTFVGGLALLGLLIVAFGSLRPGHVVDSWENPVVVALGFTVCAVTWGALIFLVAIGEGPRRLLRFRPFVSAGKYSYGMFLSNLFVMGVFFITGFSQAAVSEWFGGIPLLGILVYGTVMLTVSYLVGVLTYHGFERWTSQVGQRLSRKMGAR</sequence>
<feature type="transmembrane region" description="Helical" evidence="1">
    <location>
        <begin position="64"/>
        <end position="84"/>
    </location>
</feature>